<dbReference type="GO" id="GO:0008270">
    <property type="term" value="F:zinc ion binding"/>
    <property type="evidence" value="ECO:0007669"/>
    <property type="project" value="InterPro"/>
</dbReference>
<evidence type="ECO:0000256" key="2">
    <source>
        <dbReference type="ARBA" id="ARBA00023015"/>
    </source>
</evidence>
<keyword evidence="3" id="KW-0804">Transcription</keyword>
<feature type="domain" description="Zn(2)-C6 fungal-type" evidence="6">
    <location>
        <begin position="11"/>
        <end position="38"/>
    </location>
</feature>
<keyword evidence="4" id="KW-0539">Nucleus</keyword>
<evidence type="ECO:0000256" key="3">
    <source>
        <dbReference type="ARBA" id="ARBA00023163"/>
    </source>
</evidence>
<dbReference type="EMBL" id="LMYN01000088">
    <property type="protein sequence ID" value="KSA00437.1"/>
    <property type="molecule type" value="Genomic_DNA"/>
</dbReference>
<dbReference type="Proteomes" id="UP000054251">
    <property type="component" value="Unassembled WGS sequence"/>
</dbReference>
<evidence type="ECO:0000256" key="1">
    <source>
        <dbReference type="ARBA" id="ARBA00022723"/>
    </source>
</evidence>
<dbReference type="InterPro" id="IPR001138">
    <property type="entry name" value="Zn2Cys6_DnaBD"/>
</dbReference>
<dbReference type="RefSeq" id="XP_015466539.1">
    <property type="nucleotide sequence ID" value="XM_015612644.1"/>
</dbReference>
<dbReference type="SMART" id="SM00066">
    <property type="entry name" value="GAL4"/>
    <property type="match status" value="1"/>
</dbReference>
<gene>
    <name evidence="7" type="ORF">AC631_03815</name>
</gene>
<feature type="transmembrane region" description="Helical" evidence="5">
    <location>
        <begin position="242"/>
        <end position="263"/>
    </location>
</feature>
<dbReference type="Pfam" id="PF00172">
    <property type="entry name" value="Zn_clus"/>
    <property type="match status" value="1"/>
</dbReference>
<name>A0A0V1PWK7_9ASCO</name>
<dbReference type="InterPro" id="IPR007219">
    <property type="entry name" value="XnlR_reg_dom"/>
</dbReference>
<dbReference type="SUPFAM" id="SSF57701">
    <property type="entry name" value="Zn2/Cys6 DNA-binding domain"/>
    <property type="match status" value="1"/>
</dbReference>
<keyword evidence="1" id="KW-0479">Metal-binding</keyword>
<keyword evidence="5" id="KW-1133">Transmembrane helix</keyword>
<keyword evidence="5" id="KW-0812">Transmembrane</keyword>
<dbReference type="GeneID" id="26840824"/>
<keyword evidence="5" id="KW-0472">Membrane</keyword>
<evidence type="ECO:0000256" key="5">
    <source>
        <dbReference type="SAM" id="Phobius"/>
    </source>
</evidence>
<proteinExistence type="predicted"/>
<dbReference type="AlphaFoldDB" id="A0A0V1PWK7"/>
<feature type="transmembrane region" description="Helical" evidence="5">
    <location>
        <begin position="425"/>
        <end position="444"/>
    </location>
</feature>
<organism evidence="7 8">
    <name type="scientific">Debaryomyces fabryi</name>
    <dbReference type="NCBI Taxonomy" id="58627"/>
    <lineage>
        <taxon>Eukaryota</taxon>
        <taxon>Fungi</taxon>
        <taxon>Dikarya</taxon>
        <taxon>Ascomycota</taxon>
        <taxon>Saccharomycotina</taxon>
        <taxon>Pichiomycetes</taxon>
        <taxon>Debaryomycetaceae</taxon>
        <taxon>Debaryomyces</taxon>
    </lineage>
</organism>
<dbReference type="InterPro" id="IPR036864">
    <property type="entry name" value="Zn2-C6_fun-type_DNA-bd_sf"/>
</dbReference>
<dbReference type="CDD" id="cd12148">
    <property type="entry name" value="fungal_TF_MHR"/>
    <property type="match status" value="1"/>
</dbReference>
<dbReference type="PROSITE" id="PS00463">
    <property type="entry name" value="ZN2_CY6_FUNGAL_1"/>
    <property type="match status" value="1"/>
</dbReference>
<dbReference type="PANTHER" id="PTHR47424">
    <property type="entry name" value="REGULATORY PROTEIN GAL4"/>
    <property type="match status" value="1"/>
</dbReference>
<dbReference type="PROSITE" id="PS50048">
    <property type="entry name" value="ZN2_CY6_FUNGAL_2"/>
    <property type="match status" value="1"/>
</dbReference>
<dbReference type="SMART" id="SM00906">
    <property type="entry name" value="Fungal_trans"/>
    <property type="match status" value="1"/>
</dbReference>
<dbReference type="GO" id="GO:0006351">
    <property type="term" value="P:DNA-templated transcription"/>
    <property type="evidence" value="ECO:0007669"/>
    <property type="project" value="InterPro"/>
</dbReference>
<keyword evidence="8" id="KW-1185">Reference proteome</keyword>
<dbReference type="GO" id="GO:0000981">
    <property type="term" value="F:DNA-binding transcription factor activity, RNA polymerase II-specific"/>
    <property type="evidence" value="ECO:0007669"/>
    <property type="project" value="InterPro"/>
</dbReference>
<dbReference type="Gene3D" id="4.10.240.10">
    <property type="entry name" value="Zn(2)-C6 fungal-type DNA-binding domain"/>
    <property type="match status" value="1"/>
</dbReference>
<comment type="caution">
    <text evidence="7">The sequence shown here is derived from an EMBL/GenBank/DDBJ whole genome shotgun (WGS) entry which is preliminary data.</text>
</comment>
<dbReference type="OrthoDB" id="2123952at2759"/>
<evidence type="ECO:0000313" key="8">
    <source>
        <dbReference type="Proteomes" id="UP000054251"/>
    </source>
</evidence>
<accession>A0A0V1PWK7</accession>
<feature type="transmembrane region" description="Helical" evidence="5">
    <location>
        <begin position="490"/>
        <end position="513"/>
    </location>
</feature>
<dbReference type="Pfam" id="PF04082">
    <property type="entry name" value="Fungal_trans"/>
    <property type="match status" value="1"/>
</dbReference>
<protein>
    <recommendedName>
        <fullName evidence="6">Zn(2)-C6 fungal-type domain-containing protein</fullName>
    </recommendedName>
</protein>
<reference evidence="7 8" key="1">
    <citation type="submission" date="2015-11" db="EMBL/GenBank/DDBJ databases">
        <title>The genome of Debaryomyces fabryi.</title>
        <authorList>
            <person name="Tafer H."/>
            <person name="Lopandic K."/>
        </authorList>
    </citation>
    <scope>NUCLEOTIDE SEQUENCE [LARGE SCALE GENOMIC DNA]</scope>
    <source>
        <strain evidence="7 8">CBS 789</strain>
    </source>
</reference>
<keyword evidence="2" id="KW-0805">Transcription regulation</keyword>
<dbReference type="CDD" id="cd00067">
    <property type="entry name" value="GAL4"/>
    <property type="match status" value="1"/>
</dbReference>
<dbReference type="GO" id="GO:0003677">
    <property type="term" value="F:DNA binding"/>
    <property type="evidence" value="ECO:0007669"/>
    <property type="project" value="InterPro"/>
</dbReference>
<evidence type="ECO:0000313" key="7">
    <source>
        <dbReference type="EMBL" id="KSA00437.1"/>
    </source>
</evidence>
<dbReference type="PANTHER" id="PTHR47424:SF14">
    <property type="entry name" value="ZINC FINGER PROTEIN GRT1"/>
    <property type="match status" value="1"/>
</dbReference>
<evidence type="ECO:0000256" key="4">
    <source>
        <dbReference type="ARBA" id="ARBA00023242"/>
    </source>
</evidence>
<evidence type="ECO:0000259" key="6">
    <source>
        <dbReference type="PROSITE" id="PS50048"/>
    </source>
</evidence>
<sequence>MGLMRKRTSLACENCRKRKIKCSGGPVCQECARFGSRCFVRSQYRATKKSIARAQSRGIKSPIVNKETIEFPDLPISGQNNISEYFGSTSNFSFVNQLNNLLRPLLNSEYEEQGKVQGLERFGIKPTILEYSWSFDLSLENFSTESMNKLLVAYLETWAIPIPVFNATELFTLASKTWMNPHASPEDRALLYLVLSAGAATSYFDNEESSPNAFPVAKAFYNLAFQTVPTIFSKVSFDSVRIILLMCLCACSLGDTALSYTYIGFAMRILLAIGLHKNNVVKVLSNSFGSSHHKRVWAAVWQFNKYWSFSVGRPNGISDNVGAPLVKEEDFKYDGYGELKEFKMTVEHLRVRICFASLLLKIDDELYNSKNDLLTMVGIIEQFSYEIDDVYLSSSDMQIIQTDVTDDVKNLRKERIIEWFWIRIYYLYIKLILFRPFLIFSAYLDNNGTQIPDSLRNKIEAGSKNCVDVAIELSDFIIKLNNKVRLTQPIVFISTYLEGTSTVLLFYIVSNFADISDNMARKLWKVLQDIRDFLNGSYGCYLDTTKILARDGLNSLYNVLTSRNIDKNDRSFTYLDKIMEPVISTRLGNATQNAEIEEIWHKALNSVTFS</sequence>
<dbReference type="InterPro" id="IPR051127">
    <property type="entry name" value="Fungal_SecMet_Regulators"/>
</dbReference>